<reference evidence="2 3" key="1">
    <citation type="submission" date="2017-04" db="EMBL/GenBank/DDBJ databases">
        <authorList>
            <person name="Afonso C.L."/>
            <person name="Miller P.J."/>
            <person name="Scott M.A."/>
            <person name="Spackman E."/>
            <person name="Goraichik I."/>
            <person name="Dimitrov K.M."/>
            <person name="Suarez D.L."/>
            <person name="Swayne D.E."/>
        </authorList>
    </citation>
    <scope>NUCLEOTIDE SEQUENCE [LARGE SCALE GENOMIC DNA]</scope>
    <source>
        <strain evidence="2 3">DSM 43828</strain>
    </source>
</reference>
<name>A0A1W2FZC8_KIBAR</name>
<dbReference type="GO" id="GO:0006529">
    <property type="term" value="P:asparagine biosynthetic process"/>
    <property type="evidence" value="ECO:0007669"/>
    <property type="project" value="InterPro"/>
</dbReference>
<gene>
    <name evidence="2" type="ORF">SAMN05661093_10555</name>
</gene>
<proteinExistence type="predicted"/>
<feature type="domain" description="Asparagine synthetase" evidence="1">
    <location>
        <begin position="216"/>
        <end position="599"/>
    </location>
</feature>
<protein>
    <submittedName>
        <fullName evidence="2">Asparagine synthase (Glutamine-hydrolysing)</fullName>
    </submittedName>
</protein>
<dbReference type="Gene3D" id="3.40.50.620">
    <property type="entry name" value="HUPs"/>
    <property type="match status" value="1"/>
</dbReference>
<dbReference type="InterPro" id="IPR014729">
    <property type="entry name" value="Rossmann-like_a/b/a_fold"/>
</dbReference>
<dbReference type="AlphaFoldDB" id="A0A1W2FZC8"/>
<evidence type="ECO:0000313" key="3">
    <source>
        <dbReference type="Proteomes" id="UP000192674"/>
    </source>
</evidence>
<evidence type="ECO:0000259" key="1">
    <source>
        <dbReference type="Pfam" id="PF00733"/>
    </source>
</evidence>
<accession>A0A1W2FZC8</accession>
<evidence type="ECO:0000313" key="2">
    <source>
        <dbReference type="EMBL" id="SMD26968.1"/>
    </source>
</evidence>
<dbReference type="SUPFAM" id="SSF52402">
    <property type="entry name" value="Adenine nucleotide alpha hydrolases-like"/>
    <property type="match status" value="1"/>
</dbReference>
<dbReference type="GO" id="GO:0004066">
    <property type="term" value="F:asparagine synthase (glutamine-hydrolyzing) activity"/>
    <property type="evidence" value="ECO:0007669"/>
    <property type="project" value="InterPro"/>
</dbReference>
<organism evidence="2 3">
    <name type="scientific">Kibdelosporangium aridum</name>
    <dbReference type="NCBI Taxonomy" id="2030"/>
    <lineage>
        <taxon>Bacteria</taxon>
        <taxon>Bacillati</taxon>
        <taxon>Actinomycetota</taxon>
        <taxon>Actinomycetes</taxon>
        <taxon>Pseudonocardiales</taxon>
        <taxon>Pseudonocardiaceae</taxon>
        <taxon>Kibdelosporangium</taxon>
    </lineage>
</organism>
<keyword evidence="3" id="KW-1185">Reference proteome</keyword>
<dbReference type="OrthoDB" id="7053173at2"/>
<sequence length="608" mass="65693">MTYARLDHVPSWFVVLPDCRAAEPVAAALRSQATCVTRHPSGRTWLVGRWAQEEITVAESRGTAIAVIGEHLLSAAFLTRVAGRVGTLADLDEPSSSWAGNFHLIASVAGQVRVQSPISGFRRVLHASVDGVTVAANRADVLAGLTGAALDEARLTVALLEPCAPHPIGGQPMWRGLAAVPAGSYLTIDGAGRHRHVRWWTAPEPTVPMAEGAPALRAALSGAVEVRTRGHDLISTDLGGFDTTSLCCLAARGPAHVAAYTWAPPDPLADDVFWARRTVAALDTIEHHVVPSECAPFAFSGIGEQDDVALDEPCAVTLDRRWLVIADRAAARGSTTHLTGFGGDQVLGGSPAHLHTMLRRQPRIALRNLRGYAALNRWPYRMALRQLLNSESYQAWLLRFGAELTAGPLSSLGPSFYWAKPVRLPPWTTPDAVAAVRDLIRSAAPAAEPLGHGHGQHQELADLGGVARMVRNLGELARQRGVRLAAPYFDDRVIEAGLAVRPQERVTPWRFKPLAVEAMRGIVPDETLTRQTKAIGAHEVEVGLRENRADMLALCDNSRLGKLGLIDEDALREVCARPLPTAVEFSALYPTLACEIWLRALERHTVPR</sequence>
<dbReference type="Pfam" id="PF00733">
    <property type="entry name" value="Asn_synthase"/>
    <property type="match status" value="1"/>
</dbReference>
<dbReference type="EMBL" id="FWXV01000018">
    <property type="protein sequence ID" value="SMD26968.1"/>
    <property type="molecule type" value="Genomic_DNA"/>
</dbReference>
<dbReference type="Proteomes" id="UP000192674">
    <property type="component" value="Unassembled WGS sequence"/>
</dbReference>
<dbReference type="InterPro" id="IPR001962">
    <property type="entry name" value="Asn_synthase"/>
</dbReference>
<dbReference type="RefSeq" id="WP_084434602.1">
    <property type="nucleotide sequence ID" value="NZ_FWXV01000018.1"/>
</dbReference>